<dbReference type="AlphaFoldDB" id="A0A1E7DPE9"/>
<proteinExistence type="inferred from homology"/>
<keyword evidence="5" id="KW-0472">Membrane</keyword>
<dbReference type="Gene3D" id="3.40.630.190">
    <property type="entry name" value="LCP protein"/>
    <property type="match status" value="1"/>
</dbReference>
<keyword evidence="8" id="KW-1185">Reference proteome</keyword>
<evidence type="ECO:0000259" key="6">
    <source>
        <dbReference type="Pfam" id="PF03816"/>
    </source>
</evidence>
<dbReference type="InterPro" id="IPR050922">
    <property type="entry name" value="LytR/CpsA/Psr_CW_biosynth"/>
</dbReference>
<reference evidence="7 8" key="1">
    <citation type="submission" date="2016-06" db="EMBL/GenBank/DDBJ databases">
        <title>Domibacillus iocasae genome sequencing.</title>
        <authorList>
            <person name="Verma A."/>
            <person name="Pal Y."/>
            <person name="Ojha A.K."/>
            <person name="Krishnamurthi S."/>
        </authorList>
    </citation>
    <scope>NUCLEOTIDE SEQUENCE [LARGE SCALE GENOMIC DNA]</scope>
    <source>
        <strain evidence="7 8">DSM 29979</strain>
    </source>
</reference>
<dbReference type="OrthoDB" id="27330at2"/>
<keyword evidence="3" id="KW-0735">Signal-anchor</keyword>
<evidence type="ECO:0000256" key="3">
    <source>
        <dbReference type="ARBA" id="ARBA00022968"/>
    </source>
</evidence>
<accession>A0A1E7DPE9</accession>
<dbReference type="NCBIfam" id="TIGR00350">
    <property type="entry name" value="lytR_cpsA_psr"/>
    <property type="match status" value="1"/>
</dbReference>
<name>A0A1E7DPE9_9BACI</name>
<dbReference type="Proteomes" id="UP000095658">
    <property type="component" value="Unassembled WGS sequence"/>
</dbReference>
<comment type="caution">
    <text evidence="7">The sequence shown here is derived from an EMBL/GenBank/DDBJ whole genome shotgun (WGS) entry which is preliminary data.</text>
</comment>
<protein>
    <submittedName>
        <fullName evidence="7">Trascriptional regulator</fullName>
    </submittedName>
</protein>
<evidence type="ECO:0000313" key="8">
    <source>
        <dbReference type="Proteomes" id="UP000095658"/>
    </source>
</evidence>
<dbReference type="InterPro" id="IPR004474">
    <property type="entry name" value="LytR_CpsA_psr"/>
</dbReference>
<evidence type="ECO:0000313" key="7">
    <source>
        <dbReference type="EMBL" id="OES44966.1"/>
    </source>
</evidence>
<keyword evidence="4 5" id="KW-1133">Transmembrane helix</keyword>
<dbReference type="STRING" id="1714016.BA724_06800"/>
<dbReference type="RefSeq" id="WP_069938588.1">
    <property type="nucleotide sequence ID" value="NZ_MAMP01000021.1"/>
</dbReference>
<gene>
    <name evidence="7" type="ORF">BA724_06800</name>
</gene>
<feature type="domain" description="Cell envelope-related transcriptional attenuator" evidence="6">
    <location>
        <begin position="81"/>
        <end position="220"/>
    </location>
</feature>
<dbReference type="PANTHER" id="PTHR33392">
    <property type="entry name" value="POLYISOPRENYL-TEICHOIC ACID--PEPTIDOGLYCAN TEICHOIC ACID TRANSFERASE TAGU"/>
    <property type="match status" value="1"/>
</dbReference>
<dbReference type="PANTHER" id="PTHR33392:SF6">
    <property type="entry name" value="POLYISOPRENYL-TEICHOIC ACID--PEPTIDOGLYCAN TEICHOIC ACID TRANSFERASE TAGU"/>
    <property type="match status" value="1"/>
</dbReference>
<organism evidence="7 8">
    <name type="scientific">Domibacillus iocasae</name>
    <dbReference type="NCBI Taxonomy" id="1714016"/>
    <lineage>
        <taxon>Bacteria</taxon>
        <taxon>Bacillati</taxon>
        <taxon>Bacillota</taxon>
        <taxon>Bacilli</taxon>
        <taxon>Bacillales</taxon>
        <taxon>Bacillaceae</taxon>
        <taxon>Domibacillus</taxon>
    </lineage>
</organism>
<dbReference type="Pfam" id="PF03816">
    <property type="entry name" value="LytR_cpsA_psr"/>
    <property type="match status" value="1"/>
</dbReference>
<evidence type="ECO:0000256" key="4">
    <source>
        <dbReference type="ARBA" id="ARBA00022989"/>
    </source>
</evidence>
<evidence type="ECO:0000256" key="5">
    <source>
        <dbReference type="SAM" id="Phobius"/>
    </source>
</evidence>
<feature type="transmembrane region" description="Helical" evidence="5">
    <location>
        <begin position="16"/>
        <end position="36"/>
    </location>
</feature>
<dbReference type="GO" id="GO:0071555">
    <property type="term" value="P:cell wall organization"/>
    <property type="evidence" value="ECO:0007669"/>
    <property type="project" value="UniProtKB-KW"/>
</dbReference>
<evidence type="ECO:0000256" key="2">
    <source>
        <dbReference type="ARBA" id="ARBA00022692"/>
    </source>
</evidence>
<evidence type="ECO:0000256" key="1">
    <source>
        <dbReference type="ARBA" id="ARBA00006068"/>
    </source>
</evidence>
<keyword evidence="2 5" id="KW-0812">Transmembrane</keyword>
<sequence>MERRERRKKKGKLKRILLIGFLLVLFLISGIVFFAYQSFQQALGGEELTSDKRTEEVKLNNEDGFTVLLLGVDERENDGGRSDTMILASVRSDSVKMVSIPRDTRVEIAGKGTQDKINHAFAYGGIDMAAKTVENFLDVPVDYYVEMNMEGLQEMVDAVGGVDVDNPFAFSYQGDNFAEGSIHLNGAQALNYARMRYEDPQGDFGRQARQRQVIQGVIAKGSDPSMLLKYGDVLDAIGNNLNTNLSIGEIASIQKNYGDARNNIESEAVEGDDQKIEGVYYYIVSEEERDRLSAVLREHLGLQE</sequence>
<comment type="similarity">
    <text evidence="1">Belongs to the LytR/CpsA/Psr (LCP) family.</text>
</comment>
<dbReference type="EMBL" id="MAMP01000021">
    <property type="protein sequence ID" value="OES44966.1"/>
    <property type="molecule type" value="Genomic_DNA"/>
</dbReference>